<dbReference type="InterPro" id="IPR036779">
    <property type="entry name" value="LysM_dom_sf"/>
</dbReference>
<dbReference type="Proteomes" id="UP001497453">
    <property type="component" value="Chromosome 1"/>
</dbReference>
<feature type="compositionally biased region" description="Polar residues" evidence="3">
    <location>
        <begin position="142"/>
        <end position="156"/>
    </location>
</feature>
<evidence type="ECO:0000313" key="6">
    <source>
        <dbReference type="EMBL" id="CAL1696892.1"/>
    </source>
</evidence>
<feature type="signal peptide" evidence="4">
    <location>
        <begin position="1"/>
        <end position="19"/>
    </location>
</feature>
<feature type="region of interest" description="Disordered" evidence="3">
    <location>
        <begin position="140"/>
        <end position="160"/>
    </location>
</feature>
<feature type="domain" description="LysM" evidence="5">
    <location>
        <begin position="84"/>
        <end position="130"/>
    </location>
</feature>
<evidence type="ECO:0000256" key="4">
    <source>
        <dbReference type="SAM" id="SignalP"/>
    </source>
</evidence>
<evidence type="ECO:0000313" key="7">
    <source>
        <dbReference type="Proteomes" id="UP001497453"/>
    </source>
</evidence>
<reference evidence="7" key="1">
    <citation type="submission" date="2024-04" db="EMBL/GenBank/DDBJ databases">
        <authorList>
            <person name="Shaw F."/>
            <person name="Minotto A."/>
        </authorList>
    </citation>
    <scope>NUCLEOTIDE SEQUENCE [LARGE SCALE GENOMIC DNA]</scope>
</reference>
<protein>
    <recommendedName>
        <fullName evidence="5">LysM domain-containing protein</fullName>
    </recommendedName>
</protein>
<keyword evidence="1" id="KW-0147">Chitin-binding</keyword>
<dbReference type="InterPro" id="IPR052210">
    <property type="entry name" value="LysM1-like"/>
</dbReference>
<evidence type="ECO:0000256" key="3">
    <source>
        <dbReference type="SAM" id="MobiDB-lite"/>
    </source>
</evidence>
<organism evidence="6 7">
    <name type="scientific">Somion occarium</name>
    <dbReference type="NCBI Taxonomy" id="3059160"/>
    <lineage>
        <taxon>Eukaryota</taxon>
        <taxon>Fungi</taxon>
        <taxon>Dikarya</taxon>
        <taxon>Basidiomycota</taxon>
        <taxon>Agaricomycotina</taxon>
        <taxon>Agaricomycetes</taxon>
        <taxon>Polyporales</taxon>
        <taxon>Cerrenaceae</taxon>
        <taxon>Somion</taxon>
    </lineage>
</organism>
<sequence>MFAAFKLVAVAAAMSTAYAQILPPDCSRTYTVQSGDFCDKISAEQSVSTFQLADVNKGIIDAACDNLFPGEVLCLGITGQDCTTVHVIAEGDFCASIAGNAGIPISTLLANNPNVNADCSNLGIGEVLCTASEIFVGGGSGTTTIEPPSPGTTTIDPPTELSTLPTPTTVESITAPTGASEGVTSVIETLPTEPSTVSITGSSLLIIMTLPYVLTITTATVTASSTTV</sequence>
<feature type="chain" id="PRO_5047003913" description="LysM domain-containing protein" evidence="4">
    <location>
        <begin position="20"/>
        <end position="228"/>
    </location>
</feature>
<keyword evidence="2" id="KW-0843">Virulence</keyword>
<dbReference type="PANTHER" id="PTHR34997:SF1">
    <property type="entry name" value="PEPTIDOGLYCAN-BINDING LYSIN DOMAIN"/>
    <property type="match status" value="1"/>
</dbReference>
<dbReference type="SMART" id="SM00257">
    <property type="entry name" value="LysM"/>
    <property type="match status" value="2"/>
</dbReference>
<keyword evidence="4" id="KW-0732">Signal</keyword>
<dbReference type="SUPFAM" id="SSF54106">
    <property type="entry name" value="LysM domain"/>
    <property type="match status" value="2"/>
</dbReference>
<dbReference type="Gene3D" id="3.10.350.10">
    <property type="entry name" value="LysM domain"/>
    <property type="match status" value="2"/>
</dbReference>
<dbReference type="InterPro" id="IPR018392">
    <property type="entry name" value="LysM"/>
</dbReference>
<accession>A0ABP1CQE1</accession>
<evidence type="ECO:0000256" key="2">
    <source>
        <dbReference type="ARBA" id="ARBA00023026"/>
    </source>
</evidence>
<dbReference type="Pfam" id="PF01476">
    <property type="entry name" value="LysM"/>
    <property type="match status" value="2"/>
</dbReference>
<gene>
    <name evidence="6" type="ORF">GFSPODELE1_LOCUS1393</name>
</gene>
<feature type="domain" description="LysM" evidence="5">
    <location>
        <begin position="28"/>
        <end position="75"/>
    </location>
</feature>
<evidence type="ECO:0000259" key="5">
    <source>
        <dbReference type="PROSITE" id="PS51782"/>
    </source>
</evidence>
<keyword evidence="7" id="KW-1185">Reference proteome</keyword>
<dbReference type="PROSITE" id="PS51782">
    <property type="entry name" value="LYSM"/>
    <property type="match status" value="2"/>
</dbReference>
<name>A0ABP1CQE1_9APHY</name>
<dbReference type="CDD" id="cd00118">
    <property type="entry name" value="LysM"/>
    <property type="match status" value="2"/>
</dbReference>
<proteinExistence type="predicted"/>
<dbReference type="EMBL" id="OZ037944">
    <property type="protein sequence ID" value="CAL1696892.1"/>
    <property type="molecule type" value="Genomic_DNA"/>
</dbReference>
<dbReference type="PANTHER" id="PTHR34997">
    <property type="entry name" value="AM15"/>
    <property type="match status" value="1"/>
</dbReference>
<evidence type="ECO:0000256" key="1">
    <source>
        <dbReference type="ARBA" id="ARBA00022669"/>
    </source>
</evidence>